<feature type="transmembrane region" description="Helical" evidence="2">
    <location>
        <begin position="110"/>
        <end position="131"/>
    </location>
</feature>
<protein>
    <recommendedName>
        <fullName evidence="5">DUF2975 domain-containing protein</fullName>
    </recommendedName>
</protein>
<evidence type="ECO:0000313" key="3">
    <source>
        <dbReference type="EMBL" id="GAA2175740.1"/>
    </source>
</evidence>
<keyword evidence="2" id="KW-1133">Transmembrane helix</keyword>
<proteinExistence type="predicted"/>
<keyword evidence="2" id="KW-0472">Membrane</keyword>
<evidence type="ECO:0000256" key="2">
    <source>
        <dbReference type="SAM" id="Phobius"/>
    </source>
</evidence>
<feature type="transmembrane region" description="Helical" evidence="2">
    <location>
        <begin position="143"/>
        <end position="168"/>
    </location>
</feature>
<evidence type="ECO:0000313" key="4">
    <source>
        <dbReference type="Proteomes" id="UP001501599"/>
    </source>
</evidence>
<feature type="transmembrane region" description="Helical" evidence="2">
    <location>
        <begin position="188"/>
        <end position="218"/>
    </location>
</feature>
<accession>A0ABN3AWB6</accession>
<organism evidence="3 4">
    <name type="scientific">Agrococcus versicolor</name>
    <dbReference type="NCBI Taxonomy" id="501482"/>
    <lineage>
        <taxon>Bacteria</taxon>
        <taxon>Bacillati</taxon>
        <taxon>Actinomycetota</taxon>
        <taxon>Actinomycetes</taxon>
        <taxon>Micrococcales</taxon>
        <taxon>Microbacteriaceae</taxon>
        <taxon>Agrococcus</taxon>
    </lineage>
</organism>
<feature type="region of interest" description="Disordered" evidence="1">
    <location>
        <begin position="228"/>
        <end position="247"/>
    </location>
</feature>
<dbReference type="EMBL" id="BAAAQT010000008">
    <property type="protein sequence ID" value="GAA2175740.1"/>
    <property type="molecule type" value="Genomic_DNA"/>
</dbReference>
<evidence type="ECO:0008006" key="5">
    <source>
        <dbReference type="Google" id="ProtNLM"/>
    </source>
</evidence>
<keyword evidence="2" id="KW-0812">Transmembrane</keyword>
<feature type="transmembrane region" description="Helical" evidence="2">
    <location>
        <begin position="52"/>
        <end position="77"/>
    </location>
</feature>
<dbReference type="Proteomes" id="UP001501599">
    <property type="component" value="Unassembled WGS sequence"/>
</dbReference>
<sequence length="247" mass="25282">MTTGQRMELGSSASSHVPNLAAQRAYAASVAPPPRPPLPPERATRARLAGGLGGTIMLVGVDLAGLGILLLLLPLVVESFVRWLSSLPAEVDATVAGATIEQLYAGPWPWIAAALLVVGPSAIALGGLVSVRTLRAAGFAQPVRLTLAAFGIAIAGRVVLSVFTAPFSSLLSPLLERGAAGLSDGGGALVGTIVAIVVACAMNVAIAAAIGMVAWWFLAHARRPADPEVEPEGHGWSSAVRQHRLPH</sequence>
<keyword evidence="4" id="KW-1185">Reference proteome</keyword>
<comment type="caution">
    <text evidence="3">The sequence shown here is derived from an EMBL/GenBank/DDBJ whole genome shotgun (WGS) entry which is preliminary data.</text>
</comment>
<reference evidence="3 4" key="1">
    <citation type="journal article" date="2019" name="Int. J. Syst. Evol. Microbiol.">
        <title>The Global Catalogue of Microorganisms (GCM) 10K type strain sequencing project: providing services to taxonomists for standard genome sequencing and annotation.</title>
        <authorList>
            <consortium name="The Broad Institute Genomics Platform"/>
            <consortium name="The Broad Institute Genome Sequencing Center for Infectious Disease"/>
            <person name="Wu L."/>
            <person name="Ma J."/>
        </authorList>
    </citation>
    <scope>NUCLEOTIDE SEQUENCE [LARGE SCALE GENOMIC DNA]</scope>
    <source>
        <strain evidence="3 4">JCM 16026</strain>
    </source>
</reference>
<dbReference type="RefSeq" id="WP_344344472.1">
    <property type="nucleotide sequence ID" value="NZ_BAAAQT010000008.1"/>
</dbReference>
<evidence type="ECO:0000256" key="1">
    <source>
        <dbReference type="SAM" id="MobiDB-lite"/>
    </source>
</evidence>
<name>A0ABN3AWB6_9MICO</name>
<gene>
    <name evidence="3" type="ORF">GCM10009846_26790</name>
</gene>